<name>A0A9P8APA3_9AGAR</name>
<gene>
    <name evidence="1" type="ORF">BT62DRAFT_936958</name>
</gene>
<comment type="caution">
    <text evidence="1">The sequence shown here is derived from an EMBL/GenBank/DDBJ whole genome shotgun (WGS) entry which is preliminary data.</text>
</comment>
<dbReference type="RefSeq" id="XP_043035152.1">
    <property type="nucleotide sequence ID" value="XM_043187218.1"/>
</dbReference>
<reference evidence="1" key="1">
    <citation type="submission" date="2020-11" db="EMBL/GenBank/DDBJ databases">
        <title>Adaptations for nitrogen fixation in a non-lichenized fungal sporocarp promotes dispersal by wood-feeding termites.</title>
        <authorList>
            <consortium name="DOE Joint Genome Institute"/>
            <person name="Koch R.A."/>
            <person name="Yoon G."/>
            <person name="Arayal U."/>
            <person name="Lail K."/>
            <person name="Amirebrahimi M."/>
            <person name="Labutti K."/>
            <person name="Lipzen A."/>
            <person name="Riley R."/>
            <person name="Barry K."/>
            <person name="Henrissat B."/>
            <person name="Grigoriev I.V."/>
            <person name="Herr J.R."/>
            <person name="Aime M.C."/>
        </authorList>
    </citation>
    <scope>NUCLEOTIDE SEQUENCE</scope>
    <source>
        <strain evidence="1">MCA 3950</strain>
    </source>
</reference>
<organism evidence="1 2">
    <name type="scientific">Guyanagaster necrorhizus</name>
    <dbReference type="NCBI Taxonomy" id="856835"/>
    <lineage>
        <taxon>Eukaryota</taxon>
        <taxon>Fungi</taxon>
        <taxon>Dikarya</taxon>
        <taxon>Basidiomycota</taxon>
        <taxon>Agaricomycotina</taxon>
        <taxon>Agaricomycetes</taxon>
        <taxon>Agaricomycetidae</taxon>
        <taxon>Agaricales</taxon>
        <taxon>Marasmiineae</taxon>
        <taxon>Physalacriaceae</taxon>
        <taxon>Guyanagaster</taxon>
    </lineage>
</organism>
<evidence type="ECO:0000313" key="1">
    <source>
        <dbReference type="EMBL" id="KAG7441652.1"/>
    </source>
</evidence>
<protein>
    <submittedName>
        <fullName evidence="1">Uncharacterized protein</fullName>
    </submittedName>
</protein>
<dbReference type="AlphaFoldDB" id="A0A9P8APA3"/>
<accession>A0A9P8APA3</accession>
<dbReference type="OrthoDB" id="3035098at2759"/>
<keyword evidence="2" id="KW-1185">Reference proteome</keyword>
<dbReference type="EMBL" id="MU250558">
    <property type="protein sequence ID" value="KAG7441652.1"/>
    <property type="molecule type" value="Genomic_DNA"/>
</dbReference>
<proteinExistence type="predicted"/>
<dbReference type="Proteomes" id="UP000812287">
    <property type="component" value="Unassembled WGS sequence"/>
</dbReference>
<sequence length="59" mass="6525">MKYQDGEKVSGDGGYVERMCKLRKEANDAGAAIDDKSFKTTLLDSFPESWDSVVSTLYA</sequence>
<dbReference type="GeneID" id="66109515"/>
<evidence type="ECO:0000313" key="2">
    <source>
        <dbReference type="Proteomes" id="UP000812287"/>
    </source>
</evidence>